<name>A0A8A4TH84_SULCO</name>
<sequence length="106" mass="11813">MALFGLDNGVHYTAGLQGEARAAFRREKSEPMAQALKAELDELHPKVPPNSKLGKAIGYTLNQWPKLMRCLEHGEARLDTNLVENAIRPLVLGRKKLATLRKPERG</sequence>
<proteinExistence type="predicted"/>
<dbReference type="InterPro" id="IPR004291">
    <property type="entry name" value="Transposase_IS66_central"/>
</dbReference>
<feature type="domain" description="Transposase IS66 central" evidence="1">
    <location>
        <begin position="17"/>
        <end position="103"/>
    </location>
</feature>
<dbReference type="PANTHER" id="PTHR33678:SF1">
    <property type="entry name" value="BLL1576 PROTEIN"/>
    <property type="match status" value="1"/>
</dbReference>
<evidence type="ECO:0000313" key="2">
    <source>
        <dbReference type="EMBL" id="QTD48564.1"/>
    </source>
</evidence>
<reference evidence="2" key="1">
    <citation type="submission" date="2021-03" db="EMBL/GenBank/DDBJ databases">
        <title>Acanthopleuribacteraceae sp. M133.</title>
        <authorList>
            <person name="Wang G."/>
        </authorList>
    </citation>
    <scope>NUCLEOTIDE SEQUENCE</scope>
    <source>
        <strain evidence="2">M133</strain>
    </source>
</reference>
<dbReference type="InterPro" id="IPR052344">
    <property type="entry name" value="Transposase-related"/>
</dbReference>
<accession>A0A8A4TH84</accession>
<dbReference type="PANTHER" id="PTHR33678">
    <property type="entry name" value="BLL1576 PROTEIN"/>
    <property type="match status" value="1"/>
</dbReference>
<organism evidence="2 3">
    <name type="scientific">Sulfidibacter corallicola</name>
    <dbReference type="NCBI Taxonomy" id="2818388"/>
    <lineage>
        <taxon>Bacteria</taxon>
        <taxon>Pseudomonadati</taxon>
        <taxon>Acidobacteriota</taxon>
        <taxon>Holophagae</taxon>
        <taxon>Acanthopleuribacterales</taxon>
        <taxon>Acanthopleuribacteraceae</taxon>
        <taxon>Sulfidibacter</taxon>
    </lineage>
</organism>
<evidence type="ECO:0000313" key="3">
    <source>
        <dbReference type="Proteomes" id="UP000663929"/>
    </source>
</evidence>
<gene>
    <name evidence="2" type="ORF">J3U87_23535</name>
</gene>
<protein>
    <submittedName>
        <fullName evidence="2">Transposase</fullName>
    </submittedName>
</protein>
<keyword evidence="3" id="KW-1185">Reference proteome</keyword>
<dbReference type="KEGG" id="scor:J3U87_23535"/>
<dbReference type="Pfam" id="PF03050">
    <property type="entry name" value="DDE_Tnp_IS66"/>
    <property type="match status" value="1"/>
</dbReference>
<dbReference type="EMBL" id="CP071793">
    <property type="protein sequence ID" value="QTD48564.1"/>
    <property type="molecule type" value="Genomic_DNA"/>
</dbReference>
<evidence type="ECO:0000259" key="1">
    <source>
        <dbReference type="Pfam" id="PF03050"/>
    </source>
</evidence>
<dbReference type="Proteomes" id="UP000663929">
    <property type="component" value="Chromosome"/>
</dbReference>
<dbReference type="AlphaFoldDB" id="A0A8A4TH84"/>